<feature type="transmembrane region" description="Helical" evidence="6">
    <location>
        <begin position="560"/>
        <end position="579"/>
    </location>
</feature>
<reference evidence="8 9" key="1">
    <citation type="submission" date="2018-06" db="EMBL/GenBank/DDBJ databases">
        <title>Complete Genomes of Monosporascus.</title>
        <authorList>
            <person name="Robinson A.J."/>
            <person name="Natvig D.O."/>
        </authorList>
    </citation>
    <scope>NUCLEOTIDE SEQUENCE [LARGE SCALE GENOMIC DNA]</scope>
    <source>
        <strain evidence="8 9">CBS 609.92</strain>
    </source>
</reference>
<keyword evidence="5 6" id="KW-0472">Membrane</keyword>
<comment type="similarity">
    <text evidence="2">Belongs to the TMEM14 family.</text>
</comment>
<dbReference type="InterPro" id="IPR005349">
    <property type="entry name" value="TMEM14"/>
</dbReference>
<keyword evidence="9" id="KW-1185">Reference proteome</keyword>
<sequence length="583" mass="66276">MPSQVEAVRGKTQKGSKFEEAFFIVGFIVLRSYINDFHRVVQGRRRPLLEWIWLRLELPEYDCERCDQQESTYEKEINHITFTNALWDLFKALSEWNNKNGNEVSPIGLTLELSVHSPSDPEHFAKELGFRINDTAWSSEMVFPEKRPLDLAHGWSRKFGRRARMADNAKLRLSGGYRGLSLDLKAARKVGRVLPRPTFKALTRLENLGYETWRGIRTSKGDGRWGRDMENHTLFLNVFQTRNRTLKRVSISEDYDTLPYHSGRERECMAALGLDLARTSWQFEELHATYNVDARHFFDQFWGGQPIIPVRYELGWPNLKYLSMTSQQLMPFANYDHMIQTAAAAALKMPNLDIMELWDYHSPYGQSIFRRHGLEAETIHLEPPRSRGRHHIIKHLVLKSHLWNETSLHQIMTEGAYKEGQRAKEASRYLLTCQSQRLCYAYLPTPTSEFFTVSLTGHNGKSTGERRVKYQPGQLLTSSQSLQNIAYALGALTASGGTMGFVKTGSVPSIAAGLTVGLLYGLGGYRIQSRQPWGVELALLASVVLGGSSIPRAVRLGKPVPTVLSVISVFGMVMFGNAFRKSL</sequence>
<gene>
    <name evidence="8" type="ORF">DL762_006920</name>
</gene>
<dbReference type="InterPro" id="IPR046676">
    <property type="entry name" value="DUF6546"/>
</dbReference>
<dbReference type="PANTHER" id="PTHR12668">
    <property type="entry name" value="TRANSMEMBRANE PROTEIN 14, 15"/>
    <property type="match status" value="1"/>
</dbReference>
<name>A0ABY0H0N1_9PEZI</name>
<accession>A0ABY0H0N1</accession>
<keyword evidence="4 6" id="KW-1133">Transmembrane helix</keyword>
<comment type="caution">
    <text evidence="8">The sequence shown here is derived from an EMBL/GenBank/DDBJ whole genome shotgun (WGS) entry which is preliminary data.</text>
</comment>
<evidence type="ECO:0000256" key="6">
    <source>
        <dbReference type="SAM" id="Phobius"/>
    </source>
</evidence>
<dbReference type="Gene3D" id="1.10.10.1740">
    <property type="entry name" value="Transmembrane protein 14-like"/>
    <property type="match status" value="1"/>
</dbReference>
<evidence type="ECO:0000256" key="3">
    <source>
        <dbReference type="ARBA" id="ARBA00022692"/>
    </source>
</evidence>
<feature type="domain" description="DUF6546" evidence="7">
    <location>
        <begin position="236"/>
        <end position="363"/>
    </location>
</feature>
<protein>
    <recommendedName>
        <fullName evidence="7">DUF6546 domain-containing protein</fullName>
    </recommendedName>
</protein>
<evidence type="ECO:0000256" key="1">
    <source>
        <dbReference type="ARBA" id="ARBA00004370"/>
    </source>
</evidence>
<evidence type="ECO:0000256" key="2">
    <source>
        <dbReference type="ARBA" id="ARBA00007590"/>
    </source>
</evidence>
<organism evidence="8 9">
    <name type="scientific">Monosporascus cannonballus</name>
    <dbReference type="NCBI Taxonomy" id="155416"/>
    <lineage>
        <taxon>Eukaryota</taxon>
        <taxon>Fungi</taxon>
        <taxon>Dikarya</taxon>
        <taxon>Ascomycota</taxon>
        <taxon>Pezizomycotina</taxon>
        <taxon>Sordariomycetes</taxon>
        <taxon>Xylariomycetidae</taxon>
        <taxon>Xylariales</taxon>
        <taxon>Xylariales incertae sedis</taxon>
        <taxon>Monosporascus</taxon>
    </lineage>
</organism>
<evidence type="ECO:0000259" key="7">
    <source>
        <dbReference type="Pfam" id="PF20183"/>
    </source>
</evidence>
<dbReference type="Pfam" id="PF03647">
    <property type="entry name" value="Tmemb_14"/>
    <property type="match status" value="1"/>
</dbReference>
<evidence type="ECO:0000313" key="8">
    <source>
        <dbReference type="EMBL" id="RYO81830.1"/>
    </source>
</evidence>
<feature type="transmembrane region" description="Helical" evidence="6">
    <location>
        <begin position="537"/>
        <end position="554"/>
    </location>
</feature>
<comment type="subcellular location">
    <subcellularLocation>
        <location evidence="1">Membrane</location>
    </subcellularLocation>
</comment>
<dbReference type="Pfam" id="PF20183">
    <property type="entry name" value="DUF6546"/>
    <property type="match status" value="1"/>
</dbReference>
<evidence type="ECO:0000256" key="5">
    <source>
        <dbReference type="ARBA" id="ARBA00023136"/>
    </source>
</evidence>
<dbReference type="EMBL" id="QJNS01000239">
    <property type="protein sequence ID" value="RYO81830.1"/>
    <property type="molecule type" value="Genomic_DNA"/>
</dbReference>
<evidence type="ECO:0000256" key="4">
    <source>
        <dbReference type="ARBA" id="ARBA00022989"/>
    </source>
</evidence>
<feature type="transmembrane region" description="Helical" evidence="6">
    <location>
        <begin position="507"/>
        <end position="525"/>
    </location>
</feature>
<keyword evidence="3 6" id="KW-0812">Transmembrane</keyword>
<dbReference type="PANTHER" id="PTHR12668:SF15">
    <property type="entry name" value="UPF0136 DOMAIN PROTEIN (AFU_ORTHOLOGUE AFUA_1G03720)"/>
    <property type="match status" value="1"/>
</dbReference>
<dbReference type="Proteomes" id="UP000294003">
    <property type="component" value="Unassembled WGS sequence"/>
</dbReference>
<proteinExistence type="inferred from homology"/>
<dbReference type="InterPro" id="IPR044890">
    <property type="entry name" value="TMEM14_sf"/>
</dbReference>
<evidence type="ECO:0000313" key="9">
    <source>
        <dbReference type="Proteomes" id="UP000294003"/>
    </source>
</evidence>